<evidence type="ECO:0000313" key="3">
    <source>
        <dbReference type="Proteomes" id="UP000269669"/>
    </source>
</evidence>
<dbReference type="Proteomes" id="UP000269669">
    <property type="component" value="Unassembled WGS sequence"/>
</dbReference>
<organism evidence="2 3">
    <name type="scientific">Edaphobacter aggregans</name>
    <dbReference type="NCBI Taxonomy" id="570835"/>
    <lineage>
        <taxon>Bacteria</taxon>
        <taxon>Pseudomonadati</taxon>
        <taxon>Acidobacteriota</taxon>
        <taxon>Terriglobia</taxon>
        <taxon>Terriglobales</taxon>
        <taxon>Acidobacteriaceae</taxon>
        <taxon>Edaphobacter</taxon>
    </lineage>
</organism>
<dbReference type="EMBL" id="RSDW01000001">
    <property type="protein sequence ID" value="RSL17238.1"/>
    <property type="molecule type" value="Genomic_DNA"/>
</dbReference>
<sequence length="290" mass="31570">MYAVMGITGQVGSAVADNLLAHGKQVRAIVRNPEKAATWKSRGVELAIADYDNPTALEAAFRNVEAAFVMIPPYFAPSPDLREPLATIAAIRTALDRARPAKAVYLSSIGAQQTSGIGLITVLHILEEQFGSLLIPGAFLRAGWFMENCLWDVAPAREQGKLFSYLQPLDHKFPLVATADIGRVGAEALLQTWQGNRYIEVAGPARYSPRDIAAAFTAALNRNVEAVAVPRDTWESNFISQGTPEDRTPRRIEMIDAFNSGWIDFPAPGTEHIQGTTTLKTVIDQLVANN</sequence>
<dbReference type="InterPro" id="IPR008030">
    <property type="entry name" value="NmrA-like"/>
</dbReference>
<feature type="domain" description="NmrA-like" evidence="1">
    <location>
        <begin position="3"/>
        <end position="236"/>
    </location>
</feature>
<evidence type="ECO:0000259" key="1">
    <source>
        <dbReference type="Pfam" id="PF05368"/>
    </source>
</evidence>
<dbReference type="Gene3D" id="3.40.50.720">
    <property type="entry name" value="NAD(P)-binding Rossmann-like Domain"/>
    <property type="match status" value="1"/>
</dbReference>
<name>A0A428MK00_9BACT</name>
<gene>
    <name evidence="2" type="ORF">EDE15_2768</name>
</gene>
<dbReference type="PANTHER" id="PTHR43162:SF1">
    <property type="entry name" value="PRESTALK A DIFFERENTIATION PROTEIN A"/>
    <property type="match status" value="1"/>
</dbReference>
<dbReference type="InterPro" id="IPR036291">
    <property type="entry name" value="NAD(P)-bd_dom_sf"/>
</dbReference>
<proteinExistence type="predicted"/>
<dbReference type="Gene3D" id="3.90.25.10">
    <property type="entry name" value="UDP-galactose 4-epimerase, domain 1"/>
    <property type="match status" value="1"/>
</dbReference>
<evidence type="ECO:0000313" key="2">
    <source>
        <dbReference type="EMBL" id="RSL17238.1"/>
    </source>
</evidence>
<dbReference type="OrthoDB" id="7352262at2"/>
<reference evidence="2 3" key="1">
    <citation type="submission" date="2018-12" db="EMBL/GenBank/DDBJ databases">
        <title>Sequencing of bacterial isolates from soil warming experiment in Harvard Forest, Massachusetts, USA.</title>
        <authorList>
            <person name="Deangelis K."/>
        </authorList>
    </citation>
    <scope>NUCLEOTIDE SEQUENCE [LARGE SCALE GENOMIC DNA]</scope>
    <source>
        <strain evidence="2 3">EB153</strain>
    </source>
</reference>
<dbReference type="RefSeq" id="WP_125485750.1">
    <property type="nucleotide sequence ID" value="NZ_RSDW01000001.1"/>
</dbReference>
<dbReference type="PANTHER" id="PTHR43162">
    <property type="match status" value="1"/>
</dbReference>
<comment type="caution">
    <text evidence="2">The sequence shown here is derived from an EMBL/GenBank/DDBJ whole genome shotgun (WGS) entry which is preliminary data.</text>
</comment>
<dbReference type="AlphaFoldDB" id="A0A428MK00"/>
<accession>A0A428MK00</accession>
<protein>
    <submittedName>
        <fullName evidence="2">Uncharacterized protein YbjT (DUF2867 family)</fullName>
    </submittedName>
</protein>
<dbReference type="SUPFAM" id="SSF51735">
    <property type="entry name" value="NAD(P)-binding Rossmann-fold domains"/>
    <property type="match status" value="1"/>
</dbReference>
<dbReference type="InterPro" id="IPR051604">
    <property type="entry name" value="Ergot_Alk_Oxidoreductase"/>
</dbReference>
<dbReference type="Pfam" id="PF05368">
    <property type="entry name" value="NmrA"/>
    <property type="match status" value="1"/>
</dbReference>
<keyword evidence="3" id="KW-1185">Reference proteome</keyword>